<keyword evidence="3" id="KW-1185">Reference proteome</keyword>
<dbReference type="PATRIC" id="fig|285983.3.peg.3775"/>
<feature type="transmembrane region" description="Helical" evidence="1">
    <location>
        <begin position="21"/>
        <end position="41"/>
    </location>
</feature>
<gene>
    <name evidence="2" type="ORF">UB32_06120</name>
</gene>
<keyword evidence="1" id="KW-0812">Transmembrane</keyword>
<feature type="transmembrane region" description="Helical" evidence="1">
    <location>
        <begin position="53"/>
        <end position="74"/>
    </location>
</feature>
<name>A0A0D6ZC43_9BACI</name>
<keyword evidence="1" id="KW-1133">Transmembrane helix</keyword>
<dbReference type="AlphaFoldDB" id="A0A0D6ZC43"/>
<dbReference type="OrthoDB" id="2455417at2"/>
<dbReference type="RefSeq" id="WP_044392100.1">
    <property type="nucleotide sequence ID" value="NZ_JXIQ01000035.1"/>
</dbReference>
<accession>A0A0D6ZC43</accession>
<evidence type="ECO:0000313" key="3">
    <source>
        <dbReference type="Proteomes" id="UP000032512"/>
    </source>
</evidence>
<comment type="caution">
    <text evidence="2">The sequence shown here is derived from an EMBL/GenBank/DDBJ whole genome shotgun (WGS) entry which is preliminary data.</text>
</comment>
<sequence>MKADKRIAHDLSKMDTSPIDGVVMTRTIFLFSTVIILALMAGIKANMKYPKVIIQPVVTFIALRAICITGLSLFSSHSSEWLFV</sequence>
<dbReference type="EMBL" id="JXIQ01000035">
    <property type="protein sequence ID" value="KIY22835.1"/>
    <property type="molecule type" value="Genomic_DNA"/>
</dbReference>
<reference evidence="2 3" key="1">
    <citation type="submission" date="2015-01" db="EMBL/GenBank/DDBJ databases">
        <title>Draft genome sequences of the supercritical CO2 tolerant bacteria Bacillus subterraneus MITOT1 and Bacillus cereus MIT0214.</title>
        <authorList>
            <person name="Peet K.C."/>
            <person name="Thompson J.R."/>
        </authorList>
    </citation>
    <scope>NUCLEOTIDE SEQUENCE [LARGE SCALE GENOMIC DNA]</scope>
    <source>
        <strain evidence="2 3">MITOT1</strain>
    </source>
</reference>
<evidence type="ECO:0000313" key="2">
    <source>
        <dbReference type="EMBL" id="KIY22835.1"/>
    </source>
</evidence>
<keyword evidence="1" id="KW-0472">Membrane</keyword>
<proteinExistence type="predicted"/>
<dbReference type="Proteomes" id="UP000032512">
    <property type="component" value="Unassembled WGS sequence"/>
</dbReference>
<protein>
    <submittedName>
        <fullName evidence="2">Uncharacterized protein</fullName>
    </submittedName>
</protein>
<organism evidence="2 3">
    <name type="scientific">Mesobacillus subterraneus</name>
    <dbReference type="NCBI Taxonomy" id="285983"/>
    <lineage>
        <taxon>Bacteria</taxon>
        <taxon>Bacillati</taxon>
        <taxon>Bacillota</taxon>
        <taxon>Bacilli</taxon>
        <taxon>Bacillales</taxon>
        <taxon>Bacillaceae</taxon>
        <taxon>Mesobacillus</taxon>
    </lineage>
</organism>
<evidence type="ECO:0000256" key="1">
    <source>
        <dbReference type="SAM" id="Phobius"/>
    </source>
</evidence>